<dbReference type="AlphaFoldDB" id="A0A0H5C7Z7"/>
<name>A0A0H5C7Z7_CYBJN</name>
<dbReference type="EMBL" id="CDQK01000006">
    <property type="protein sequence ID" value="CEP24430.1"/>
    <property type="molecule type" value="Genomic_DNA"/>
</dbReference>
<dbReference type="Proteomes" id="UP000038830">
    <property type="component" value="Unassembled WGS sequence"/>
</dbReference>
<gene>
    <name evidence="2" type="ORF">BN1211_5253</name>
</gene>
<keyword evidence="1" id="KW-1133">Transmembrane helix</keyword>
<evidence type="ECO:0000313" key="2">
    <source>
        <dbReference type="EMBL" id="CEP24430.1"/>
    </source>
</evidence>
<reference evidence="3" key="1">
    <citation type="journal article" date="2015" name="J. Biotechnol.">
        <title>The structure of the Cyberlindnera jadinii genome and its relation to Candida utilis analyzed by the occurrence of single nucleotide polymorphisms.</title>
        <authorList>
            <person name="Rupp O."/>
            <person name="Brinkrolf K."/>
            <person name="Buerth C."/>
            <person name="Kunigo M."/>
            <person name="Schneider J."/>
            <person name="Jaenicke S."/>
            <person name="Goesmann A."/>
            <person name="Puehler A."/>
            <person name="Jaeger K.-E."/>
            <person name="Ernst J.F."/>
        </authorList>
    </citation>
    <scope>NUCLEOTIDE SEQUENCE [LARGE SCALE GENOMIC DNA]</scope>
    <source>
        <strain evidence="3">ATCC 18201 / CBS 1600 / BCRC 20928 / JCM 3617 / NBRC 0987 / NRRL Y-1542</strain>
    </source>
</reference>
<accession>A0A0H5C7Z7</accession>
<organism evidence="2 3">
    <name type="scientific">Cyberlindnera jadinii (strain ATCC 18201 / CBS 1600 / BCRC 20928 / JCM 3617 / NBRC 0987 / NRRL Y-1542)</name>
    <name type="common">Torula yeast</name>
    <name type="synonym">Candida utilis</name>
    <dbReference type="NCBI Taxonomy" id="983966"/>
    <lineage>
        <taxon>Eukaryota</taxon>
        <taxon>Fungi</taxon>
        <taxon>Dikarya</taxon>
        <taxon>Ascomycota</taxon>
        <taxon>Saccharomycotina</taxon>
        <taxon>Saccharomycetes</taxon>
        <taxon>Phaffomycetales</taxon>
        <taxon>Phaffomycetaceae</taxon>
        <taxon>Cyberlindnera</taxon>
    </lineage>
</organism>
<evidence type="ECO:0000313" key="3">
    <source>
        <dbReference type="Proteomes" id="UP000038830"/>
    </source>
</evidence>
<keyword evidence="1" id="KW-0812">Transmembrane</keyword>
<feature type="transmembrane region" description="Helical" evidence="1">
    <location>
        <begin position="132"/>
        <end position="152"/>
    </location>
</feature>
<proteinExistence type="predicted"/>
<evidence type="ECO:0000256" key="1">
    <source>
        <dbReference type="SAM" id="Phobius"/>
    </source>
</evidence>
<keyword evidence="1" id="KW-0472">Membrane</keyword>
<sequence>MAMTSTLKTLIRPSVFATSLNAEPVLPTVQAAIAEYQGENELDRIAKFNTPRILKSGAFQYTVPTKRKNHRFLLASPRALEDLNLKLDGFGEELLSGESFYYDDRIFPYAQAYAGFQFGQTIRVVIVVSGTIRVVIVVCGTIRVVIVVSGTIRVVVVVSRTIRVVIVVSGTVRVTVVVIIVALVMVQSVVDLVVSLALNLVKQTHCCSY</sequence>
<feature type="transmembrane region" description="Helical" evidence="1">
    <location>
        <begin position="164"/>
        <end position="186"/>
    </location>
</feature>
<protein>
    <submittedName>
        <fullName evidence="2">Uncharacterized protein</fullName>
    </submittedName>
</protein>